<keyword evidence="1" id="KW-0472">Membrane</keyword>
<sequence>MPCSRNEARPVGEGGFTLIEVLVAVVIVGILASIAYPSYVESVRRAKRGEGKAAMMQILQAQERYYSQQNTYVAYSVSAPKGFKNYSSDNPDSSAYELSANACAGETIRDCVTVTAKPRFYDPVCGSLSQSSNGLRSPADPVCWR</sequence>
<name>A0ABU6JC57_9BURK</name>
<dbReference type="Gene3D" id="3.30.700.10">
    <property type="entry name" value="Glycoprotein, Type 4 Pilin"/>
    <property type="match status" value="1"/>
</dbReference>
<dbReference type="SUPFAM" id="SSF54523">
    <property type="entry name" value="Pili subunits"/>
    <property type="match status" value="1"/>
</dbReference>
<keyword evidence="1" id="KW-0812">Transmembrane</keyword>
<protein>
    <submittedName>
        <fullName evidence="2">Type IV pilin protein</fullName>
    </submittedName>
</protein>
<dbReference type="Proteomes" id="UP001352263">
    <property type="component" value="Unassembled WGS sequence"/>
</dbReference>
<dbReference type="PROSITE" id="PS00409">
    <property type="entry name" value="PROKAR_NTER_METHYL"/>
    <property type="match status" value="1"/>
</dbReference>
<evidence type="ECO:0000256" key="1">
    <source>
        <dbReference type="SAM" id="Phobius"/>
    </source>
</evidence>
<proteinExistence type="predicted"/>
<dbReference type="InterPro" id="IPR045584">
    <property type="entry name" value="Pilin-like"/>
</dbReference>
<accession>A0ABU6JC57</accession>
<organism evidence="2 3">
    <name type="scientific">Noviherbaspirillum album</name>
    <dbReference type="NCBI Taxonomy" id="3080276"/>
    <lineage>
        <taxon>Bacteria</taxon>
        <taxon>Pseudomonadati</taxon>
        <taxon>Pseudomonadota</taxon>
        <taxon>Betaproteobacteria</taxon>
        <taxon>Burkholderiales</taxon>
        <taxon>Oxalobacteraceae</taxon>
        <taxon>Noviherbaspirillum</taxon>
    </lineage>
</organism>
<reference evidence="2 3" key="1">
    <citation type="submission" date="2023-10" db="EMBL/GenBank/DDBJ databases">
        <title>Noviherbaspirillum sp. CPCC 100848 genome assembly.</title>
        <authorList>
            <person name="Li X.Y."/>
            <person name="Fang X.M."/>
        </authorList>
    </citation>
    <scope>NUCLEOTIDE SEQUENCE [LARGE SCALE GENOMIC DNA]</scope>
    <source>
        <strain evidence="2 3">CPCC 100848</strain>
    </source>
</reference>
<dbReference type="RefSeq" id="WP_326507833.1">
    <property type="nucleotide sequence ID" value="NZ_JAWIIV010000016.1"/>
</dbReference>
<gene>
    <name evidence="2" type="ORF">RY831_18325</name>
</gene>
<keyword evidence="3" id="KW-1185">Reference proteome</keyword>
<dbReference type="NCBIfam" id="TIGR02532">
    <property type="entry name" value="IV_pilin_GFxxxE"/>
    <property type="match status" value="1"/>
</dbReference>
<comment type="caution">
    <text evidence="2">The sequence shown here is derived from an EMBL/GenBank/DDBJ whole genome shotgun (WGS) entry which is preliminary data.</text>
</comment>
<dbReference type="EMBL" id="JAWIIV010000016">
    <property type="protein sequence ID" value="MEC4721125.1"/>
    <property type="molecule type" value="Genomic_DNA"/>
</dbReference>
<dbReference type="InterPro" id="IPR031982">
    <property type="entry name" value="PilE-like"/>
</dbReference>
<evidence type="ECO:0000313" key="3">
    <source>
        <dbReference type="Proteomes" id="UP001352263"/>
    </source>
</evidence>
<dbReference type="PANTHER" id="PTHR30093:SF47">
    <property type="entry name" value="TYPE IV PILUS NON-CORE MINOR PILIN PILE"/>
    <property type="match status" value="1"/>
</dbReference>
<dbReference type="Pfam" id="PF16732">
    <property type="entry name" value="ComP_DUS"/>
    <property type="match status" value="1"/>
</dbReference>
<feature type="transmembrane region" description="Helical" evidence="1">
    <location>
        <begin position="16"/>
        <end position="39"/>
    </location>
</feature>
<dbReference type="Pfam" id="PF07963">
    <property type="entry name" value="N_methyl"/>
    <property type="match status" value="1"/>
</dbReference>
<keyword evidence="1" id="KW-1133">Transmembrane helix</keyword>
<dbReference type="PANTHER" id="PTHR30093">
    <property type="entry name" value="GENERAL SECRETION PATHWAY PROTEIN G"/>
    <property type="match status" value="1"/>
</dbReference>
<dbReference type="InterPro" id="IPR012902">
    <property type="entry name" value="N_methyl_site"/>
</dbReference>
<evidence type="ECO:0000313" key="2">
    <source>
        <dbReference type="EMBL" id="MEC4721125.1"/>
    </source>
</evidence>